<name>A0A0J1JL94_9GAMM</name>
<proteinExistence type="predicted"/>
<dbReference type="PATRIC" id="fig|754436.4.peg.411"/>
<dbReference type="Pfam" id="PF18928">
    <property type="entry name" value="DUF5677"/>
    <property type="match status" value="1"/>
</dbReference>
<dbReference type="Proteomes" id="UP000036426">
    <property type="component" value="Unassembled WGS sequence"/>
</dbReference>
<keyword evidence="2" id="KW-1185">Reference proteome</keyword>
<dbReference type="OrthoDB" id="7064732at2"/>
<dbReference type="RefSeq" id="WP_047872673.1">
    <property type="nucleotide sequence ID" value="NZ_BMYC01000002.1"/>
</dbReference>
<dbReference type="EMBL" id="LDOV01000003">
    <property type="protein sequence ID" value="KLV02837.1"/>
    <property type="molecule type" value="Genomic_DNA"/>
</dbReference>
<protein>
    <submittedName>
        <fullName evidence="1">Uncharacterized protein</fullName>
    </submittedName>
</protein>
<comment type="caution">
    <text evidence="1">The sequence shown here is derived from an EMBL/GenBank/DDBJ whole genome shotgun (WGS) entry which is preliminary data.</text>
</comment>
<sequence>MSSEVLKKAIEFANEHVVQLEMQNNYKYHAYSVGLYCSLIELSQSFEILTRDYVHTGALVLFRSFMEHYVDLKNLRNSEGYVDVLDLDNGYSHLKQLKQAKDGNPYFSSLVYLAATEIPRIQEENKKLAEKLGKKRYSVLDKFQLAGMENEYKGLYAYLCSEAHSSLSSIVKRHFRKDDAKDHVELVVHASEPCESDIFYVANMALYLSHAGSLVCEILDSDIKSKFDEHTQSIQNSASKIT</sequence>
<reference evidence="1 2" key="1">
    <citation type="submission" date="2015-05" db="EMBL/GenBank/DDBJ databases">
        <title>Photobacterium galathea sp. nov.</title>
        <authorList>
            <person name="Machado H."/>
            <person name="Gram L."/>
        </authorList>
    </citation>
    <scope>NUCLEOTIDE SEQUENCE [LARGE SCALE GENOMIC DNA]</scope>
    <source>
        <strain evidence="1 2">DSM 25995</strain>
    </source>
</reference>
<dbReference type="AlphaFoldDB" id="A0A0J1JL94"/>
<evidence type="ECO:0000313" key="1">
    <source>
        <dbReference type="EMBL" id="KLV02837.1"/>
    </source>
</evidence>
<accession>A0A0J1JL94</accession>
<organism evidence="1 2">
    <name type="scientific">Photobacterium aphoticum</name>
    <dbReference type="NCBI Taxonomy" id="754436"/>
    <lineage>
        <taxon>Bacteria</taxon>
        <taxon>Pseudomonadati</taxon>
        <taxon>Pseudomonadota</taxon>
        <taxon>Gammaproteobacteria</taxon>
        <taxon>Vibrionales</taxon>
        <taxon>Vibrionaceae</taxon>
        <taxon>Photobacterium</taxon>
    </lineage>
</organism>
<evidence type="ECO:0000313" key="2">
    <source>
        <dbReference type="Proteomes" id="UP000036426"/>
    </source>
</evidence>
<gene>
    <name evidence="1" type="ORF">ABT58_01930</name>
</gene>
<dbReference type="InterPro" id="IPR043733">
    <property type="entry name" value="DUF5677"/>
</dbReference>